<protein>
    <submittedName>
        <fullName evidence="1">Uncharacterized protein</fullName>
    </submittedName>
</protein>
<name>A0A4R0XQ25_9BURK</name>
<proteinExistence type="predicted"/>
<dbReference type="EMBL" id="MWML01000028">
    <property type="protein sequence ID" value="TCG08691.1"/>
    <property type="molecule type" value="Genomic_DNA"/>
</dbReference>
<dbReference type="AlphaFoldDB" id="A0A4R0XQ25"/>
<gene>
    <name evidence="1" type="ORF">BZM27_10515</name>
</gene>
<evidence type="ECO:0000313" key="2">
    <source>
        <dbReference type="Proteomes" id="UP000294200"/>
    </source>
</evidence>
<dbReference type="Proteomes" id="UP000294200">
    <property type="component" value="Unassembled WGS sequence"/>
</dbReference>
<evidence type="ECO:0000313" key="1">
    <source>
        <dbReference type="EMBL" id="TCG08691.1"/>
    </source>
</evidence>
<reference evidence="1 2" key="1">
    <citation type="submission" date="2017-02" db="EMBL/GenBank/DDBJ databases">
        <title>Paraburkholderia sophoroidis sp. nov. and Paraburkholderia steynii sp. nov. rhizobial symbionts of the fynbos legume Hypocalyptus sophoroides.</title>
        <authorList>
            <person name="Steenkamp E.T."/>
            <person name="Beukes C.W."/>
            <person name="Van Zyl E."/>
            <person name="Avontuur J."/>
            <person name="Chan W.Y."/>
            <person name="Hassen A."/>
            <person name="Palmer M."/>
            <person name="Mthombeni L."/>
            <person name="Phalane F."/>
            <person name="Sereme K."/>
            <person name="Venter S.N."/>
        </authorList>
    </citation>
    <scope>NUCLEOTIDE SEQUENCE [LARGE SCALE GENOMIC DNA]</scope>
    <source>
        <strain evidence="1 2">HC1.1ba</strain>
    </source>
</reference>
<accession>A0A4R0XQ25</accession>
<organism evidence="1 2">
    <name type="scientific">Paraburkholderia steynii</name>
    <dbReference type="NCBI Taxonomy" id="1245441"/>
    <lineage>
        <taxon>Bacteria</taxon>
        <taxon>Pseudomonadati</taxon>
        <taxon>Pseudomonadota</taxon>
        <taxon>Betaproteobacteria</taxon>
        <taxon>Burkholderiales</taxon>
        <taxon>Burkholderiaceae</taxon>
        <taxon>Paraburkholderia</taxon>
    </lineage>
</organism>
<sequence length="142" mass="15545">MNELSDNTNVAPASHHSTLTIFAQLLEILLTDASTDIEVVTREFGMQDVMRERLRRALDRIDCASGILEAMANDGRFLAGGEAAVSDCGTRAGLEKLAELWPQDYPEGQSSRCCSIKIVMLSARGLARFSLNLNAKQIHHAN</sequence>
<comment type="caution">
    <text evidence="1">The sequence shown here is derived from an EMBL/GenBank/DDBJ whole genome shotgun (WGS) entry which is preliminary data.</text>
</comment>
<keyword evidence="2" id="KW-1185">Reference proteome</keyword>